<dbReference type="RefSeq" id="XP_062629686.1">
    <property type="nucleotide sequence ID" value="XM_062773702.1"/>
</dbReference>
<evidence type="ECO:0000256" key="1">
    <source>
        <dbReference type="ARBA" id="ARBA00008779"/>
    </source>
</evidence>
<dbReference type="Pfam" id="PF00884">
    <property type="entry name" value="Sulfatase"/>
    <property type="match status" value="1"/>
</dbReference>
<dbReference type="PANTHER" id="PTHR42693">
    <property type="entry name" value="ARYLSULFATASE FAMILY MEMBER"/>
    <property type="match status" value="1"/>
</dbReference>
<keyword evidence="4" id="KW-1185">Reference proteome</keyword>
<protein>
    <submittedName>
        <fullName evidence="3">Arylsulfatase</fullName>
    </submittedName>
</protein>
<dbReference type="GO" id="GO:0004065">
    <property type="term" value="F:arylsulfatase activity"/>
    <property type="evidence" value="ECO:0007669"/>
    <property type="project" value="TreeGrafter"/>
</dbReference>
<dbReference type="GeneID" id="87810354"/>
<evidence type="ECO:0000259" key="2">
    <source>
        <dbReference type="Pfam" id="PF00884"/>
    </source>
</evidence>
<evidence type="ECO:0000313" key="3">
    <source>
        <dbReference type="EMBL" id="WOO83660.1"/>
    </source>
</evidence>
<dbReference type="InterPro" id="IPR017850">
    <property type="entry name" value="Alkaline_phosphatase_core_sf"/>
</dbReference>
<feature type="domain" description="Sulfatase N-terminal" evidence="2">
    <location>
        <begin position="12"/>
        <end position="435"/>
    </location>
</feature>
<dbReference type="Proteomes" id="UP000827549">
    <property type="component" value="Chromosome 5"/>
</dbReference>
<dbReference type="InterPro" id="IPR000917">
    <property type="entry name" value="Sulfatase_N"/>
</dbReference>
<gene>
    <name evidence="3" type="primary">atsA</name>
    <name evidence="3" type="ORF">LOC62_05G007180</name>
</gene>
<proteinExistence type="inferred from homology"/>
<dbReference type="InterPro" id="IPR050738">
    <property type="entry name" value="Sulfatase"/>
</dbReference>
<dbReference type="SUPFAM" id="SSF53649">
    <property type="entry name" value="Alkaline phosphatase-like"/>
    <property type="match status" value="1"/>
</dbReference>
<comment type="similarity">
    <text evidence="1">Belongs to the sulfatase family.</text>
</comment>
<dbReference type="Gene3D" id="3.40.720.10">
    <property type="entry name" value="Alkaline Phosphatase, subunit A"/>
    <property type="match status" value="1"/>
</dbReference>
<evidence type="ECO:0000313" key="4">
    <source>
        <dbReference type="Proteomes" id="UP000827549"/>
    </source>
</evidence>
<dbReference type="AlphaFoldDB" id="A0AAF0YBG5"/>
<sequence>MTAERSSQARRPNVLFIIADDLGYSDIGCYGAEIATPALDALAADGTRMLNYHTAAACSPTRAMVMSGTDAHLAGLGCLLEYKSNPWGARRWGGKEGHEGFLNHRVAALPEILQDNGYDTVLSGKSRGFDKSFAMLPGCCNHYGWEPVLEHGYPGNKVGGRPIHVEDGRAVKIKPNTTNSAEGFYSSDYYTDKFIGYLEGLKRDTSGDAKPWFGYLAYSAPHWPLQAPKEVRDKYRGRYDAGPYALREARLKRLVELGIVDADVVPHDVVHPEGQEWDSFTPYEKACSVRAMEAYAAMVDRMDWNIGRVVDILKRTGQYDDTMIVFMSDNGAEGAALEAIPVLGENIKAAIHEYYDNSLDNIGEWNSYTWLGPLWAQASTAPSRLYKLFPSQGGILVPAIVKPASGTFRAAPGGFSRVFTTCMDLAPTVIELAGVKMARAAPDERGRKRVLHRGVEVLGMTGCSWVPWFSRGERVVAGEANGTANGDADTPRDPDEWAIYPSTRAIGWELHAMAALRKGDWKIVHLKKSHGGKSGAWDSAGGWELFDVCADPGETTDLAAQYPHKLAELLAHWDEYVADVGLVWGPGAMEPGMTPDAAPDLWDEDTEMQRTWIQVPQGGKASFDWDKVWGVREGWDLR</sequence>
<reference evidence="3" key="1">
    <citation type="submission" date="2023-10" db="EMBL/GenBank/DDBJ databases">
        <authorList>
            <person name="Noh H."/>
        </authorList>
    </citation>
    <scope>NUCLEOTIDE SEQUENCE</scope>
    <source>
        <strain evidence="3">DUCC4014</strain>
    </source>
</reference>
<dbReference type="CDD" id="cd16025">
    <property type="entry name" value="PAS_like"/>
    <property type="match status" value="1"/>
</dbReference>
<name>A0AAF0YBG5_9TREE</name>
<accession>A0AAF0YBG5</accession>
<dbReference type="PANTHER" id="PTHR42693:SF33">
    <property type="entry name" value="ARYLSULFATASE"/>
    <property type="match status" value="1"/>
</dbReference>
<dbReference type="Gene3D" id="3.30.1120.10">
    <property type="match status" value="1"/>
</dbReference>
<dbReference type="EMBL" id="CP086718">
    <property type="protein sequence ID" value="WOO83660.1"/>
    <property type="molecule type" value="Genomic_DNA"/>
</dbReference>
<organism evidence="3 4">
    <name type="scientific">Vanrija pseudolonga</name>
    <dbReference type="NCBI Taxonomy" id="143232"/>
    <lineage>
        <taxon>Eukaryota</taxon>
        <taxon>Fungi</taxon>
        <taxon>Dikarya</taxon>
        <taxon>Basidiomycota</taxon>
        <taxon>Agaricomycotina</taxon>
        <taxon>Tremellomycetes</taxon>
        <taxon>Trichosporonales</taxon>
        <taxon>Trichosporonaceae</taxon>
        <taxon>Vanrija</taxon>
    </lineage>
</organism>